<sequence>MRTVRSAAVVALVLVAATGCATDRSEVRTRCDGPNMVYEAWVDEPGWGGVEFSHIEVVPNDPRCAAGAVPTPTPSGQ</sequence>
<protein>
    <recommendedName>
        <fullName evidence="4">Lipoprotein</fullName>
    </recommendedName>
</protein>
<feature type="signal peptide" evidence="1">
    <location>
        <begin position="1"/>
        <end position="21"/>
    </location>
</feature>
<accession>A0AAE3YMX2</accession>
<comment type="caution">
    <text evidence="2">The sequence shown here is derived from an EMBL/GenBank/DDBJ whole genome shotgun (WGS) entry which is preliminary data.</text>
</comment>
<evidence type="ECO:0000256" key="1">
    <source>
        <dbReference type="SAM" id="SignalP"/>
    </source>
</evidence>
<dbReference type="Proteomes" id="UP001183643">
    <property type="component" value="Unassembled WGS sequence"/>
</dbReference>
<name>A0AAE3YMX2_9ACTN</name>
<feature type="chain" id="PRO_5042238436" description="Lipoprotein" evidence="1">
    <location>
        <begin position="22"/>
        <end position="77"/>
    </location>
</feature>
<evidence type="ECO:0000313" key="2">
    <source>
        <dbReference type="EMBL" id="MDR7276724.1"/>
    </source>
</evidence>
<evidence type="ECO:0000313" key="3">
    <source>
        <dbReference type="Proteomes" id="UP001183643"/>
    </source>
</evidence>
<gene>
    <name evidence="2" type="ORF">J2S41_003502</name>
</gene>
<dbReference type="PROSITE" id="PS51257">
    <property type="entry name" value="PROKAR_LIPOPROTEIN"/>
    <property type="match status" value="1"/>
</dbReference>
<dbReference type="EMBL" id="JAVDYB010000001">
    <property type="protein sequence ID" value="MDR7276724.1"/>
    <property type="molecule type" value="Genomic_DNA"/>
</dbReference>
<proteinExistence type="predicted"/>
<organism evidence="2 3">
    <name type="scientific">Catenuloplanes atrovinosus</name>
    <dbReference type="NCBI Taxonomy" id="137266"/>
    <lineage>
        <taxon>Bacteria</taxon>
        <taxon>Bacillati</taxon>
        <taxon>Actinomycetota</taxon>
        <taxon>Actinomycetes</taxon>
        <taxon>Micromonosporales</taxon>
        <taxon>Micromonosporaceae</taxon>
        <taxon>Catenuloplanes</taxon>
    </lineage>
</organism>
<keyword evidence="3" id="KW-1185">Reference proteome</keyword>
<keyword evidence="1" id="KW-0732">Signal</keyword>
<dbReference type="RefSeq" id="WP_310368943.1">
    <property type="nucleotide sequence ID" value="NZ_JAVDYB010000001.1"/>
</dbReference>
<reference evidence="2" key="1">
    <citation type="submission" date="2023-07" db="EMBL/GenBank/DDBJ databases">
        <title>Sequencing the genomes of 1000 actinobacteria strains.</title>
        <authorList>
            <person name="Klenk H.-P."/>
        </authorList>
    </citation>
    <scope>NUCLEOTIDE SEQUENCE</scope>
    <source>
        <strain evidence="2">DSM 44707</strain>
    </source>
</reference>
<evidence type="ECO:0008006" key="4">
    <source>
        <dbReference type="Google" id="ProtNLM"/>
    </source>
</evidence>
<dbReference type="AlphaFoldDB" id="A0AAE3YMX2"/>